<gene>
    <name evidence="8" type="ORF">H2C83_13185</name>
</gene>
<name>A0A7W1XU51_9BACL</name>
<organism evidence="8 9">
    <name type="scientific">Thermoactinomyces mirandus</name>
    <dbReference type="NCBI Taxonomy" id="2756294"/>
    <lineage>
        <taxon>Bacteria</taxon>
        <taxon>Bacillati</taxon>
        <taxon>Bacillota</taxon>
        <taxon>Bacilli</taxon>
        <taxon>Bacillales</taxon>
        <taxon>Thermoactinomycetaceae</taxon>
        <taxon>Thermoactinomyces</taxon>
    </lineage>
</organism>
<dbReference type="InterPro" id="IPR036890">
    <property type="entry name" value="HATPase_C_sf"/>
</dbReference>
<dbReference type="RefSeq" id="WP_246333914.1">
    <property type="nucleotide sequence ID" value="NZ_JACEOL010000043.1"/>
</dbReference>
<sequence>MEGINLGEIVDTKILQEMQDKFCEATGLSAVTVDYRGIPVTRYSNFTPFCRLIRDVSTYEDRCHQCDAYGGIEAVRRNKPHLYRCHAGLVDFAVPIKVKGLFTGSVLAGQAKLEESELEQIDKITSEATDWRKDEMLVKAYNQLSFTSLKKVKAGAQLLHSIISNLIEKSLLQSVQDELDQKYTILKKELKDREKREKALQEKELTFLESSLNINFLEHSLNTASRLAIIEKAQKTTESLINISDFLKYTVQTFNKVVRLEEEVAHIKHYLELQKLRFGDRFQYELDIPEEVRNQIIPSQILAAIIDNALVHGLETKNGKGFLKVSADLADDKIQIQIIDNGVGMPVDVLEQIQSDQDKPRDLSVKHTMGMDLFAVKRILKKYYGNDYKMTVTSHLYKGTSVIITIPEESR</sequence>
<comment type="caution">
    <text evidence="8">The sequence shown here is derived from an EMBL/GenBank/DDBJ whole genome shotgun (WGS) entry which is preliminary data.</text>
</comment>
<dbReference type="Pfam" id="PF10114">
    <property type="entry name" value="PocR"/>
    <property type="match status" value="1"/>
</dbReference>
<dbReference type="InterPro" id="IPR003594">
    <property type="entry name" value="HATPase_dom"/>
</dbReference>
<dbReference type="EMBL" id="JACEOL010000043">
    <property type="protein sequence ID" value="MBA4603256.1"/>
    <property type="molecule type" value="Genomic_DNA"/>
</dbReference>
<dbReference type="SUPFAM" id="SSF55874">
    <property type="entry name" value="ATPase domain of HSP90 chaperone/DNA topoisomerase II/histidine kinase"/>
    <property type="match status" value="1"/>
</dbReference>
<keyword evidence="9" id="KW-1185">Reference proteome</keyword>
<dbReference type="SMART" id="SM00387">
    <property type="entry name" value="HATPase_c"/>
    <property type="match status" value="1"/>
</dbReference>
<dbReference type="InterPro" id="IPR005467">
    <property type="entry name" value="His_kinase_dom"/>
</dbReference>
<accession>A0A7W1XU51</accession>
<evidence type="ECO:0000259" key="7">
    <source>
        <dbReference type="PROSITE" id="PS50109"/>
    </source>
</evidence>
<dbReference type="PANTHER" id="PTHR34220:SF7">
    <property type="entry name" value="SENSOR HISTIDINE KINASE YPDA"/>
    <property type="match status" value="1"/>
</dbReference>
<keyword evidence="6" id="KW-0175">Coiled coil</keyword>
<evidence type="ECO:0000256" key="4">
    <source>
        <dbReference type="ARBA" id="ARBA00022840"/>
    </source>
</evidence>
<dbReference type="Pfam" id="PF06580">
    <property type="entry name" value="His_kinase"/>
    <property type="match status" value="1"/>
</dbReference>
<dbReference type="InterPro" id="IPR050640">
    <property type="entry name" value="Bact_2-comp_sensor_kinase"/>
</dbReference>
<dbReference type="GO" id="GO:0000155">
    <property type="term" value="F:phosphorelay sensor kinase activity"/>
    <property type="evidence" value="ECO:0007669"/>
    <property type="project" value="InterPro"/>
</dbReference>
<keyword evidence="1" id="KW-0808">Transferase</keyword>
<keyword evidence="2" id="KW-0547">Nucleotide-binding</keyword>
<dbReference type="InterPro" id="IPR018771">
    <property type="entry name" value="PocR_dom"/>
</dbReference>
<evidence type="ECO:0000313" key="9">
    <source>
        <dbReference type="Proteomes" id="UP000538292"/>
    </source>
</evidence>
<protein>
    <submittedName>
        <fullName evidence="8">PocR ligand-binding domain-containing protein</fullName>
    </submittedName>
</protein>
<evidence type="ECO:0000256" key="2">
    <source>
        <dbReference type="ARBA" id="ARBA00022741"/>
    </source>
</evidence>
<evidence type="ECO:0000256" key="1">
    <source>
        <dbReference type="ARBA" id="ARBA00022679"/>
    </source>
</evidence>
<dbReference type="PROSITE" id="PS50109">
    <property type="entry name" value="HIS_KIN"/>
    <property type="match status" value="1"/>
</dbReference>
<reference evidence="8 9" key="1">
    <citation type="submission" date="2020-07" db="EMBL/GenBank/DDBJ databases">
        <title>Thermoactinomyces phylogeny.</title>
        <authorList>
            <person name="Dunlap C."/>
        </authorList>
    </citation>
    <scope>NUCLEOTIDE SEQUENCE [LARGE SCALE GENOMIC DNA]</scope>
    <source>
        <strain evidence="8 9">AMNI-1</strain>
    </source>
</reference>
<dbReference type="Gene3D" id="3.30.565.10">
    <property type="entry name" value="Histidine kinase-like ATPase, C-terminal domain"/>
    <property type="match status" value="1"/>
</dbReference>
<evidence type="ECO:0000256" key="3">
    <source>
        <dbReference type="ARBA" id="ARBA00022777"/>
    </source>
</evidence>
<dbReference type="AlphaFoldDB" id="A0A7W1XU51"/>
<dbReference type="Pfam" id="PF02518">
    <property type="entry name" value="HATPase_c"/>
    <property type="match status" value="1"/>
</dbReference>
<feature type="coiled-coil region" evidence="6">
    <location>
        <begin position="176"/>
        <end position="211"/>
    </location>
</feature>
<proteinExistence type="predicted"/>
<dbReference type="PANTHER" id="PTHR34220">
    <property type="entry name" value="SENSOR HISTIDINE KINASE YPDA"/>
    <property type="match status" value="1"/>
</dbReference>
<dbReference type="GO" id="GO:0016020">
    <property type="term" value="C:membrane"/>
    <property type="evidence" value="ECO:0007669"/>
    <property type="project" value="InterPro"/>
</dbReference>
<keyword evidence="4" id="KW-0067">ATP-binding</keyword>
<feature type="domain" description="Histidine kinase" evidence="7">
    <location>
        <begin position="300"/>
        <end position="410"/>
    </location>
</feature>
<dbReference type="GO" id="GO:0005524">
    <property type="term" value="F:ATP binding"/>
    <property type="evidence" value="ECO:0007669"/>
    <property type="project" value="UniProtKB-KW"/>
</dbReference>
<keyword evidence="5" id="KW-0902">Two-component regulatory system</keyword>
<keyword evidence="3" id="KW-0418">Kinase</keyword>
<dbReference type="Proteomes" id="UP000538292">
    <property type="component" value="Unassembled WGS sequence"/>
</dbReference>
<dbReference type="InterPro" id="IPR010559">
    <property type="entry name" value="Sig_transdc_His_kin_internal"/>
</dbReference>
<evidence type="ECO:0000256" key="6">
    <source>
        <dbReference type="SAM" id="Coils"/>
    </source>
</evidence>
<evidence type="ECO:0000313" key="8">
    <source>
        <dbReference type="EMBL" id="MBA4603256.1"/>
    </source>
</evidence>
<evidence type="ECO:0000256" key="5">
    <source>
        <dbReference type="ARBA" id="ARBA00023012"/>
    </source>
</evidence>